<comment type="caution">
    <text evidence="8">The sequence shown here is derived from an EMBL/GenBank/DDBJ whole genome shotgun (WGS) entry which is preliminary data.</text>
</comment>
<accession>A0A0C2RSG0</accession>
<dbReference type="InterPro" id="IPR015421">
    <property type="entry name" value="PyrdxlP-dep_Trfase_major"/>
</dbReference>
<keyword evidence="5" id="KW-0663">Pyridoxal phosphate</keyword>
<dbReference type="CDD" id="cd00609">
    <property type="entry name" value="AAT_like"/>
    <property type="match status" value="1"/>
</dbReference>
<dbReference type="Gene3D" id="3.40.640.10">
    <property type="entry name" value="Type I PLP-dependent aspartate aminotransferase-like (Major domain)"/>
    <property type="match status" value="1"/>
</dbReference>
<dbReference type="OrthoDB" id="9802328at2"/>
<dbReference type="FunFam" id="3.40.640.10:FF:000033">
    <property type="entry name" value="Aspartate aminotransferase"/>
    <property type="match status" value="1"/>
</dbReference>
<keyword evidence="9" id="KW-1185">Reference proteome</keyword>
<protein>
    <recommendedName>
        <fullName evidence="6">Aminotransferase</fullName>
        <ecNumber evidence="6">2.6.1.-</ecNumber>
    </recommendedName>
</protein>
<dbReference type="InterPro" id="IPR015424">
    <property type="entry name" value="PyrdxlP-dep_Trfase"/>
</dbReference>
<dbReference type="InterPro" id="IPR050596">
    <property type="entry name" value="AspAT/PAT-like"/>
</dbReference>
<dbReference type="Gene3D" id="3.90.1150.10">
    <property type="entry name" value="Aspartate Aminotransferase, domain 1"/>
    <property type="match status" value="1"/>
</dbReference>
<evidence type="ECO:0000313" key="9">
    <source>
        <dbReference type="Proteomes" id="UP000031938"/>
    </source>
</evidence>
<evidence type="ECO:0000256" key="3">
    <source>
        <dbReference type="ARBA" id="ARBA00022576"/>
    </source>
</evidence>
<name>A0A0C2RSG0_9BACL</name>
<dbReference type="InterPro" id="IPR004839">
    <property type="entry name" value="Aminotransferase_I/II_large"/>
</dbReference>
<dbReference type="Proteomes" id="UP000031938">
    <property type="component" value="Unassembled WGS sequence"/>
</dbReference>
<dbReference type="STRING" id="889306.KP78_22380"/>
<evidence type="ECO:0000256" key="5">
    <source>
        <dbReference type="ARBA" id="ARBA00022898"/>
    </source>
</evidence>
<dbReference type="InterPro" id="IPR015422">
    <property type="entry name" value="PyrdxlP-dep_Trfase_small"/>
</dbReference>
<gene>
    <name evidence="8" type="ORF">KP78_22380</name>
</gene>
<dbReference type="PANTHER" id="PTHR46383:SF4">
    <property type="entry name" value="AMINOTRANSFERASE"/>
    <property type="match status" value="1"/>
</dbReference>
<dbReference type="PATRIC" id="fig|889306.3.peg.2251"/>
<dbReference type="InterPro" id="IPR004838">
    <property type="entry name" value="NHTrfase_class1_PyrdxlP-BS"/>
</dbReference>
<keyword evidence="4 6" id="KW-0808">Transferase</keyword>
<dbReference type="RefSeq" id="WP_106388559.1">
    <property type="nucleotide sequence ID" value="NZ_JXRP01000018.1"/>
</dbReference>
<evidence type="ECO:0000256" key="1">
    <source>
        <dbReference type="ARBA" id="ARBA00001933"/>
    </source>
</evidence>
<reference evidence="8 9" key="1">
    <citation type="submission" date="2015-01" db="EMBL/GenBank/DDBJ databases">
        <title>Genome sequencing of Jeotgalibacillus soli.</title>
        <authorList>
            <person name="Goh K.M."/>
            <person name="Chan K.-G."/>
            <person name="Yaakop A.S."/>
            <person name="Ee R."/>
            <person name="Gan H.M."/>
            <person name="Chan C.S."/>
        </authorList>
    </citation>
    <scope>NUCLEOTIDE SEQUENCE [LARGE SCALE GENOMIC DNA]</scope>
    <source>
        <strain evidence="8 9">P9</strain>
    </source>
</reference>
<feature type="domain" description="Aminotransferase class I/classII large" evidence="7">
    <location>
        <begin position="29"/>
        <end position="374"/>
    </location>
</feature>
<organism evidence="8 9">
    <name type="scientific">Jeotgalibacillus soli</name>
    <dbReference type="NCBI Taxonomy" id="889306"/>
    <lineage>
        <taxon>Bacteria</taxon>
        <taxon>Bacillati</taxon>
        <taxon>Bacillota</taxon>
        <taxon>Bacilli</taxon>
        <taxon>Bacillales</taxon>
        <taxon>Caryophanaceae</taxon>
        <taxon>Jeotgalibacillus</taxon>
    </lineage>
</organism>
<comment type="similarity">
    <text evidence="2 6">Belongs to the class-I pyridoxal-phosphate-dependent aminotransferase family.</text>
</comment>
<proteinExistence type="inferred from homology"/>
<dbReference type="GO" id="GO:0030170">
    <property type="term" value="F:pyridoxal phosphate binding"/>
    <property type="evidence" value="ECO:0007669"/>
    <property type="project" value="InterPro"/>
</dbReference>
<dbReference type="SUPFAM" id="SSF53383">
    <property type="entry name" value="PLP-dependent transferases"/>
    <property type="match status" value="1"/>
</dbReference>
<dbReference type="AlphaFoldDB" id="A0A0C2RSG0"/>
<sequence length="380" mass="41882">MTPKINNEVKQLQLSGIRQFFNRIQGIDDMISLTIGQPDFATPEHIKKAAIQAIQNNYTSYTHNAGFLELREAISHFMKIKYELEYNPANEIIVTNGASQAIDTALRTVLNPGDEVLLPSPVYPGYAPIISQCGAKAVFVNTTNLNFKLTADLLRDHLTPATSCIILPYPSNPTGVSLDKTELQAIADLAVQHDLIVIADEIYSELVYDQPHVSIGTMIKDRTIVINGLSKSHAMTGWRIGVLLAPEWLAKECIKVHQYNVSCASSVSQMAAFAAYTAGINDAFPMREEYAKRRAITGQHLRRLGFRTIEPDGAFYFLAGIPSSLSSFDFAVKAAEEARVGMVPGTAFDPNGEGFVRISYACSQDSLNEAFSRLELFLQK</sequence>
<evidence type="ECO:0000259" key="7">
    <source>
        <dbReference type="Pfam" id="PF00155"/>
    </source>
</evidence>
<dbReference type="PROSITE" id="PS00105">
    <property type="entry name" value="AA_TRANSFER_CLASS_1"/>
    <property type="match status" value="1"/>
</dbReference>
<comment type="cofactor">
    <cofactor evidence="1 6">
        <name>pyridoxal 5'-phosphate</name>
        <dbReference type="ChEBI" id="CHEBI:597326"/>
    </cofactor>
</comment>
<dbReference type="GO" id="GO:0008483">
    <property type="term" value="F:transaminase activity"/>
    <property type="evidence" value="ECO:0007669"/>
    <property type="project" value="UniProtKB-KW"/>
</dbReference>
<evidence type="ECO:0000313" key="8">
    <source>
        <dbReference type="EMBL" id="KIL44694.1"/>
    </source>
</evidence>
<evidence type="ECO:0000256" key="4">
    <source>
        <dbReference type="ARBA" id="ARBA00022679"/>
    </source>
</evidence>
<keyword evidence="3 6" id="KW-0032">Aminotransferase</keyword>
<dbReference type="EMBL" id="JXRP01000018">
    <property type="protein sequence ID" value="KIL44694.1"/>
    <property type="molecule type" value="Genomic_DNA"/>
</dbReference>
<evidence type="ECO:0000256" key="2">
    <source>
        <dbReference type="ARBA" id="ARBA00007441"/>
    </source>
</evidence>
<dbReference type="PANTHER" id="PTHR46383">
    <property type="entry name" value="ASPARTATE AMINOTRANSFERASE"/>
    <property type="match status" value="1"/>
</dbReference>
<evidence type="ECO:0000256" key="6">
    <source>
        <dbReference type="RuleBase" id="RU000481"/>
    </source>
</evidence>
<dbReference type="GO" id="GO:0006520">
    <property type="term" value="P:amino acid metabolic process"/>
    <property type="evidence" value="ECO:0007669"/>
    <property type="project" value="InterPro"/>
</dbReference>
<dbReference type="EC" id="2.6.1.-" evidence="6"/>
<dbReference type="Pfam" id="PF00155">
    <property type="entry name" value="Aminotran_1_2"/>
    <property type="match status" value="1"/>
</dbReference>